<dbReference type="GO" id="GO:0003677">
    <property type="term" value="F:DNA binding"/>
    <property type="evidence" value="ECO:0007669"/>
    <property type="project" value="UniProtKB-KW"/>
</dbReference>
<feature type="domain" description="Type I restriction modification DNA specificity" evidence="4">
    <location>
        <begin position="45"/>
        <end position="172"/>
    </location>
</feature>
<dbReference type="InterPro" id="IPR000055">
    <property type="entry name" value="Restrct_endonuc_typeI_TRD"/>
</dbReference>
<comment type="similarity">
    <text evidence="1">Belongs to the type-I restriction system S methylase family.</text>
</comment>
<evidence type="ECO:0000256" key="1">
    <source>
        <dbReference type="ARBA" id="ARBA00010923"/>
    </source>
</evidence>
<evidence type="ECO:0000256" key="2">
    <source>
        <dbReference type="ARBA" id="ARBA00022747"/>
    </source>
</evidence>
<keyword evidence="2" id="KW-0680">Restriction system</keyword>
<proteinExistence type="inferred from homology"/>
<comment type="caution">
    <text evidence="5">The sequence shown here is derived from an EMBL/GenBank/DDBJ whole genome shotgun (WGS) entry which is preliminary data.</text>
</comment>
<dbReference type="SUPFAM" id="SSF116734">
    <property type="entry name" value="DNA methylase specificity domain"/>
    <property type="match status" value="2"/>
</dbReference>
<reference evidence="6" key="1">
    <citation type="submission" date="2017-09" db="EMBL/GenBank/DDBJ databases">
        <title>Depth-based differentiation of microbial function through sediment-hosted aquifers and enrichment of novel symbionts in the deep terrestrial subsurface.</title>
        <authorList>
            <person name="Probst A.J."/>
            <person name="Ladd B."/>
            <person name="Jarett J.K."/>
            <person name="Geller-Mcgrath D.E."/>
            <person name="Sieber C.M.K."/>
            <person name="Emerson J.B."/>
            <person name="Anantharaman K."/>
            <person name="Thomas B.C."/>
            <person name="Malmstrom R."/>
            <person name="Stieglmeier M."/>
            <person name="Klingl A."/>
            <person name="Woyke T."/>
            <person name="Ryan C.M."/>
            <person name="Banfield J.F."/>
        </authorList>
    </citation>
    <scope>NUCLEOTIDE SEQUENCE [LARGE SCALE GENOMIC DNA]</scope>
</reference>
<gene>
    <name evidence="5" type="ORF">COY52_09135</name>
</gene>
<evidence type="ECO:0000313" key="6">
    <source>
        <dbReference type="Proteomes" id="UP000229307"/>
    </source>
</evidence>
<name>A0A2M7S820_9BACT</name>
<dbReference type="InterPro" id="IPR044946">
    <property type="entry name" value="Restrct_endonuc_typeI_TRD_sf"/>
</dbReference>
<evidence type="ECO:0000313" key="5">
    <source>
        <dbReference type="EMBL" id="PIZ15685.1"/>
    </source>
</evidence>
<accession>A0A2M7S820</accession>
<sequence length="362" mass="42373">MKLLPLMMNGVLKHIWKPIIVFYQKKNLSIRLNHFWFLMNYTLKKMKLTKLSNIFDIKYGNGFELYNLKSYQKRIINTIPFVARTAENNGISAFVEIINNVVPFPSGLITVSVGGSVLEAFLQPERFYTGFHVLVLFPKYEMEIVEKLYYCYCIRKNKYKYSYGRQANKTLKDILIPKSIPQDFVIINCEKLNTLIPQSIINQKFELNTNDWQLFELKSLFTIKGSKTTPLLELEDYGIGKYPYVTTRATNNGVEGFYNYYTEEGNVLTVDSAVLGYCSYQPLPFSASDHVEKLIPKFKINKYIALFLTTIINLEQYRYNYGIKCSQIRMRKLKIKLPVKNGKPNWEFMERYIKSLPYSISI</sequence>
<dbReference type="EMBL" id="PFMR01000242">
    <property type="protein sequence ID" value="PIZ15685.1"/>
    <property type="molecule type" value="Genomic_DNA"/>
</dbReference>
<dbReference type="AlphaFoldDB" id="A0A2M7S820"/>
<organism evidence="5 6">
    <name type="scientific">Candidatus Desantisbacteria bacterium CG_4_10_14_0_8_um_filter_48_22</name>
    <dbReference type="NCBI Taxonomy" id="1974543"/>
    <lineage>
        <taxon>Bacteria</taxon>
        <taxon>Candidatus Desantisiibacteriota</taxon>
    </lineage>
</organism>
<dbReference type="Proteomes" id="UP000229307">
    <property type="component" value="Unassembled WGS sequence"/>
</dbReference>
<keyword evidence="3" id="KW-0238">DNA-binding</keyword>
<dbReference type="Gene3D" id="3.90.220.20">
    <property type="entry name" value="DNA methylase specificity domains"/>
    <property type="match status" value="2"/>
</dbReference>
<protein>
    <recommendedName>
        <fullName evidence="4">Type I restriction modification DNA specificity domain-containing protein</fullName>
    </recommendedName>
</protein>
<dbReference type="GO" id="GO:0009307">
    <property type="term" value="P:DNA restriction-modification system"/>
    <property type="evidence" value="ECO:0007669"/>
    <property type="project" value="UniProtKB-KW"/>
</dbReference>
<evidence type="ECO:0000259" key="4">
    <source>
        <dbReference type="Pfam" id="PF01420"/>
    </source>
</evidence>
<evidence type="ECO:0000256" key="3">
    <source>
        <dbReference type="ARBA" id="ARBA00023125"/>
    </source>
</evidence>
<feature type="domain" description="Type I restriction modification DNA specificity" evidence="4">
    <location>
        <begin position="211"/>
        <end position="354"/>
    </location>
</feature>
<dbReference type="Pfam" id="PF01420">
    <property type="entry name" value="Methylase_S"/>
    <property type="match status" value="2"/>
</dbReference>